<comment type="subcellular location">
    <subcellularLocation>
        <location evidence="2">Membrane</location>
        <topology evidence="2">Multi-pass membrane protein</topology>
    </subcellularLocation>
</comment>
<organism evidence="13 14">
    <name type="scientific">Blautia hansenii</name>
    <name type="common">Ruminococcus hansenii</name>
    <dbReference type="NCBI Taxonomy" id="1322"/>
    <lineage>
        <taxon>Bacteria</taxon>
        <taxon>Bacillati</taxon>
        <taxon>Bacillota</taxon>
        <taxon>Clostridia</taxon>
        <taxon>Lachnospirales</taxon>
        <taxon>Lachnospiraceae</taxon>
        <taxon>Blautia</taxon>
    </lineage>
</organism>
<dbReference type="EC" id="3.4.24.-" evidence="11"/>
<protein>
    <recommendedName>
        <fullName evidence="11">Zinc metalloprotease</fullName>
        <ecNumber evidence="11">3.4.24.-</ecNumber>
    </recommendedName>
</protein>
<dbReference type="PANTHER" id="PTHR42837:SF2">
    <property type="entry name" value="MEMBRANE METALLOPROTEASE ARASP2, CHLOROPLASTIC-RELATED"/>
    <property type="match status" value="1"/>
</dbReference>
<keyword evidence="9 11" id="KW-0482">Metalloprotease</keyword>
<keyword evidence="4" id="KW-0645">Protease</keyword>
<dbReference type="NCBIfam" id="TIGR00054">
    <property type="entry name" value="RIP metalloprotease RseP"/>
    <property type="match status" value="1"/>
</dbReference>
<feature type="domain" description="PDZ" evidence="12">
    <location>
        <begin position="106"/>
        <end position="176"/>
    </location>
</feature>
<keyword evidence="6 11" id="KW-0378">Hydrolase</keyword>
<keyword evidence="5 11" id="KW-0812">Transmembrane</keyword>
<evidence type="ECO:0000256" key="10">
    <source>
        <dbReference type="ARBA" id="ARBA00023136"/>
    </source>
</evidence>
<reference evidence="13 14" key="1">
    <citation type="journal article" date="2020" name="Cell Host Microbe">
        <title>Functional and Genomic Variation between Human-Derived Isolates of Lachnospiraceae Reveals Inter- and Intra-Species Diversity.</title>
        <authorList>
            <person name="Sorbara M.T."/>
            <person name="Littmann E.R."/>
            <person name="Fontana E."/>
            <person name="Moody T.U."/>
            <person name="Kohout C.E."/>
            <person name="Gjonbalaj M."/>
            <person name="Eaton V."/>
            <person name="Seok R."/>
            <person name="Leiner I.M."/>
            <person name="Pamer E.G."/>
        </authorList>
    </citation>
    <scope>NUCLEOTIDE SEQUENCE [LARGE SCALE GENOMIC DNA]</scope>
    <source>
        <strain evidence="13 14">MSK.15.26</strain>
    </source>
</reference>
<dbReference type="InterPro" id="IPR001478">
    <property type="entry name" value="PDZ"/>
</dbReference>
<comment type="similarity">
    <text evidence="3 11">Belongs to the peptidase M50B family.</text>
</comment>
<evidence type="ECO:0000313" key="13">
    <source>
        <dbReference type="EMBL" id="NSJ86906.1"/>
    </source>
</evidence>
<dbReference type="GO" id="GO:0008237">
    <property type="term" value="F:metallopeptidase activity"/>
    <property type="evidence" value="ECO:0007669"/>
    <property type="project" value="UniProtKB-KW"/>
</dbReference>
<keyword evidence="11" id="KW-0479">Metal-binding</keyword>
<keyword evidence="7 11" id="KW-0862">Zinc</keyword>
<evidence type="ECO:0000256" key="3">
    <source>
        <dbReference type="ARBA" id="ARBA00007931"/>
    </source>
</evidence>
<dbReference type="Proteomes" id="UP000822142">
    <property type="component" value="Unassembled WGS sequence"/>
</dbReference>
<evidence type="ECO:0000256" key="1">
    <source>
        <dbReference type="ARBA" id="ARBA00001947"/>
    </source>
</evidence>
<dbReference type="SUPFAM" id="SSF50156">
    <property type="entry name" value="PDZ domain-like"/>
    <property type="match status" value="2"/>
</dbReference>
<dbReference type="Pfam" id="PF17820">
    <property type="entry name" value="PDZ_6"/>
    <property type="match status" value="2"/>
</dbReference>
<evidence type="ECO:0000256" key="7">
    <source>
        <dbReference type="ARBA" id="ARBA00022833"/>
    </source>
</evidence>
<evidence type="ECO:0000256" key="4">
    <source>
        <dbReference type="ARBA" id="ARBA00022670"/>
    </source>
</evidence>
<evidence type="ECO:0000256" key="5">
    <source>
        <dbReference type="ARBA" id="ARBA00022692"/>
    </source>
</evidence>
<keyword evidence="10 11" id="KW-0472">Membrane</keyword>
<dbReference type="CDD" id="cd06163">
    <property type="entry name" value="S2P-M50_PDZ_RseP-like"/>
    <property type="match status" value="2"/>
</dbReference>
<feature type="transmembrane region" description="Helical" evidence="11">
    <location>
        <begin position="84"/>
        <end position="109"/>
    </location>
</feature>
<evidence type="ECO:0000256" key="6">
    <source>
        <dbReference type="ARBA" id="ARBA00022801"/>
    </source>
</evidence>
<feature type="transmembrane region" description="Helical" evidence="11">
    <location>
        <begin position="355"/>
        <end position="376"/>
    </location>
</feature>
<evidence type="ECO:0000256" key="9">
    <source>
        <dbReference type="ARBA" id="ARBA00023049"/>
    </source>
</evidence>
<evidence type="ECO:0000256" key="2">
    <source>
        <dbReference type="ARBA" id="ARBA00004141"/>
    </source>
</evidence>
<evidence type="ECO:0000313" key="14">
    <source>
        <dbReference type="Proteomes" id="UP000822142"/>
    </source>
</evidence>
<evidence type="ECO:0000259" key="12">
    <source>
        <dbReference type="SMART" id="SM00228"/>
    </source>
</evidence>
<feature type="transmembrane region" description="Helical" evidence="11">
    <location>
        <begin position="401"/>
        <end position="420"/>
    </location>
</feature>
<dbReference type="InterPro" id="IPR041489">
    <property type="entry name" value="PDZ_6"/>
</dbReference>
<dbReference type="InterPro" id="IPR004387">
    <property type="entry name" value="Pept_M50_Zn"/>
</dbReference>
<evidence type="ECO:0000256" key="8">
    <source>
        <dbReference type="ARBA" id="ARBA00022989"/>
    </source>
</evidence>
<dbReference type="PANTHER" id="PTHR42837">
    <property type="entry name" value="REGULATOR OF SIGMA-E PROTEASE RSEP"/>
    <property type="match status" value="1"/>
</dbReference>
<dbReference type="EMBL" id="JAAITA010000018">
    <property type="protein sequence ID" value="NSJ86906.1"/>
    <property type="molecule type" value="Genomic_DNA"/>
</dbReference>
<dbReference type="Gene3D" id="2.30.42.10">
    <property type="match status" value="2"/>
</dbReference>
<proteinExistence type="inferred from homology"/>
<dbReference type="SMART" id="SM00228">
    <property type="entry name" value="PDZ"/>
    <property type="match status" value="2"/>
</dbReference>
<keyword evidence="8 11" id="KW-1133">Transmembrane helix</keyword>
<sequence>MKILIALLVFSVIVLFHELGHFLLAKRNGIAVTEFSLGMGPRLLSTEKGGTRYSLKLFPIGGSCMMVGEDEDDDSERSFNNASVWARISVVAAGPIFNFILAFVFAMIITSVVGYDPARVLQVTEGSPAAQAGLKEGDIIKEFQGRHISIGRDLDSYMTLHGLKDEEISLTYERDGKKHDIQFQANSESRYMLGFTYLSEGIPEITQVMLNSAMTKAGVMPGDIIREINGTAVADSQEIQAYLQEHPLDGTEITLGIERDGKVETISAIPQMTKHVDSGFIYNIYREKTNFLGVMKYSAVEVRYWVSTTVESLMMLIKGQFSVNDLSGPVGIIDVIGDSYEEAKSEGAMMVWMQMLYWAILLSANLGVMNLLPIPALDGGRLVFLLIESVRKKRLNPNVEGMIHFAGFVLLMMLMVFVMFNDFRRL</sequence>
<dbReference type="CDD" id="cd23081">
    <property type="entry name" value="cpPDZ_EcRseP-like"/>
    <property type="match status" value="1"/>
</dbReference>
<keyword evidence="14" id="KW-1185">Reference proteome</keyword>
<feature type="domain" description="PDZ" evidence="12">
    <location>
        <begin position="191"/>
        <end position="261"/>
    </location>
</feature>
<comment type="caution">
    <text evidence="13">The sequence shown here is derived from an EMBL/GenBank/DDBJ whole genome shotgun (WGS) entry which is preliminary data.</text>
</comment>
<comment type="cofactor">
    <cofactor evidence="1 11">
        <name>Zn(2+)</name>
        <dbReference type="ChEBI" id="CHEBI:29105"/>
    </cofactor>
</comment>
<dbReference type="RefSeq" id="WP_173749903.1">
    <property type="nucleotide sequence ID" value="NZ_JAAITA010000018.1"/>
</dbReference>
<name>A0ABX2I8Y6_BLAHA</name>
<evidence type="ECO:0000256" key="11">
    <source>
        <dbReference type="RuleBase" id="RU362031"/>
    </source>
</evidence>
<dbReference type="InterPro" id="IPR008915">
    <property type="entry name" value="Peptidase_M50"/>
</dbReference>
<dbReference type="Pfam" id="PF02163">
    <property type="entry name" value="Peptidase_M50"/>
    <property type="match status" value="1"/>
</dbReference>
<dbReference type="InterPro" id="IPR036034">
    <property type="entry name" value="PDZ_sf"/>
</dbReference>
<gene>
    <name evidence="13" type="primary">rseP</name>
    <name evidence="13" type="ORF">G5A70_12155</name>
</gene>
<accession>A0ABX2I8Y6</accession>